<organism evidence="2">
    <name type="scientific">marine sediment metagenome</name>
    <dbReference type="NCBI Taxonomy" id="412755"/>
    <lineage>
        <taxon>unclassified sequences</taxon>
        <taxon>metagenomes</taxon>
        <taxon>ecological metagenomes</taxon>
    </lineage>
</organism>
<keyword evidence="1" id="KW-0812">Transmembrane</keyword>
<keyword evidence="1" id="KW-0472">Membrane</keyword>
<feature type="non-terminal residue" evidence="2">
    <location>
        <position position="30"/>
    </location>
</feature>
<reference evidence="2" key="1">
    <citation type="journal article" date="2014" name="Front. Microbiol.">
        <title>High frequency of phylogenetically diverse reductive dehalogenase-homologous genes in deep subseafloor sedimentary metagenomes.</title>
        <authorList>
            <person name="Kawai M."/>
            <person name="Futagami T."/>
            <person name="Toyoda A."/>
            <person name="Takaki Y."/>
            <person name="Nishi S."/>
            <person name="Hori S."/>
            <person name="Arai W."/>
            <person name="Tsubouchi T."/>
            <person name="Morono Y."/>
            <person name="Uchiyama I."/>
            <person name="Ito T."/>
            <person name="Fujiyama A."/>
            <person name="Inagaki F."/>
            <person name="Takami H."/>
        </authorList>
    </citation>
    <scope>NUCLEOTIDE SEQUENCE</scope>
    <source>
        <strain evidence="2">Expedition CK06-06</strain>
    </source>
</reference>
<dbReference type="AlphaFoldDB" id="X1RWG5"/>
<gene>
    <name evidence="2" type="ORF">S06H3_65720</name>
</gene>
<sequence length="30" mass="3228">MNENKKTVLFAGVAVVLVALALIFAPQRIT</sequence>
<dbReference type="EMBL" id="BARV01044387">
    <property type="protein sequence ID" value="GAI71281.1"/>
    <property type="molecule type" value="Genomic_DNA"/>
</dbReference>
<evidence type="ECO:0000313" key="2">
    <source>
        <dbReference type="EMBL" id="GAI71281.1"/>
    </source>
</evidence>
<evidence type="ECO:0000256" key="1">
    <source>
        <dbReference type="SAM" id="Phobius"/>
    </source>
</evidence>
<name>X1RWG5_9ZZZZ</name>
<keyword evidence="1" id="KW-1133">Transmembrane helix</keyword>
<protein>
    <submittedName>
        <fullName evidence="2">Uncharacterized protein</fullName>
    </submittedName>
</protein>
<feature type="transmembrane region" description="Helical" evidence="1">
    <location>
        <begin position="7"/>
        <end position="25"/>
    </location>
</feature>
<comment type="caution">
    <text evidence="2">The sequence shown here is derived from an EMBL/GenBank/DDBJ whole genome shotgun (WGS) entry which is preliminary data.</text>
</comment>
<accession>X1RWG5</accession>
<proteinExistence type="predicted"/>